<dbReference type="GO" id="GO:0003700">
    <property type="term" value="F:DNA-binding transcription factor activity"/>
    <property type="evidence" value="ECO:0007669"/>
    <property type="project" value="TreeGrafter"/>
</dbReference>
<evidence type="ECO:0000256" key="2">
    <source>
        <dbReference type="ARBA" id="ARBA00023125"/>
    </source>
</evidence>
<evidence type="ECO:0000256" key="1">
    <source>
        <dbReference type="ARBA" id="ARBA00023015"/>
    </source>
</evidence>
<sequence>MIGEGDREALEAAASRTVKFAARQVVVREGEALSQCTLLLKGFVHRFKDTEDGRRQILAIHIPGDFVDLHSYPLKHLEHSVAATTEVEVAIFPHSAVRELTARSTALTELLWRATLIDAAINREWLVSIGARSAEARLAHLFCELQARLERIGQGDRNGFDLPLTQIDLADATGLTPVHTNRMLRRLRVRGLVEFRERHVFIHDLDELRHVADFDPGYLFLE</sequence>
<name>A0A840YZR9_9SPHN</name>
<dbReference type="GO" id="GO:0005829">
    <property type="term" value="C:cytosol"/>
    <property type="evidence" value="ECO:0007669"/>
    <property type="project" value="TreeGrafter"/>
</dbReference>
<comment type="caution">
    <text evidence="5">The sequence shown here is derived from an EMBL/GenBank/DDBJ whole genome shotgun (WGS) entry which is preliminary data.</text>
</comment>
<accession>A0A840YZR9</accession>
<dbReference type="Gene3D" id="1.10.10.10">
    <property type="entry name" value="Winged helix-like DNA-binding domain superfamily/Winged helix DNA-binding domain"/>
    <property type="match status" value="1"/>
</dbReference>
<keyword evidence="1" id="KW-0805">Transcription regulation</keyword>
<dbReference type="InterPro" id="IPR014710">
    <property type="entry name" value="RmlC-like_jellyroll"/>
</dbReference>
<protein>
    <submittedName>
        <fullName evidence="5">CRP-like cAMP-binding protein</fullName>
    </submittedName>
</protein>
<dbReference type="SUPFAM" id="SSF46785">
    <property type="entry name" value="Winged helix' DNA-binding domain"/>
    <property type="match status" value="1"/>
</dbReference>
<dbReference type="Pfam" id="PF13545">
    <property type="entry name" value="HTH_Crp_2"/>
    <property type="match status" value="1"/>
</dbReference>
<dbReference type="SMART" id="SM00419">
    <property type="entry name" value="HTH_CRP"/>
    <property type="match status" value="1"/>
</dbReference>
<evidence type="ECO:0000259" key="4">
    <source>
        <dbReference type="PROSITE" id="PS51063"/>
    </source>
</evidence>
<dbReference type="InterPro" id="IPR036390">
    <property type="entry name" value="WH_DNA-bd_sf"/>
</dbReference>
<keyword evidence="6" id="KW-1185">Reference proteome</keyword>
<evidence type="ECO:0000313" key="5">
    <source>
        <dbReference type="EMBL" id="MBB5718996.1"/>
    </source>
</evidence>
<dbReference type="Proteomes" id="UP000554342">
    <property type="component" value="Unassembled WGS sequence"/>
</dbReference>
<organism evidence="5 6">
    <name type="scientific">Stakelama sediminis</name>
    <dbReference type="NCBI Taxonomy" id="463200"/>
    <lineage>
        <taxon>Bacteria</taxon>
        <taxon>Pseudomonadati</taxon>
        <taxon>Pseudomonadota</taxon>
        <taxon>Alphaproteobacteria</taxon>
        <taxon>Sphingomonadales</taxon>
        <taxon>Sphingomonadaceae</taxon>
        <taxon>Stakelama</taxon>
    </lineage>
</organism>
<dbReference type="SUPFAM" id="SSF51206">
    <property type="entry name" value="cAMP-binding domain-like"/>
    <property type="match status" value="1"/>
</dbReference>
<gene>
    <name evidence="5" type="ORF">FHR23_001934</name>
</gene>
<evidence type="ECO:0000256" key="3">
    <source>
        <dbReference type="ARBA" id="ARBA00023163"/>
    </source>
</evidence>
<dbReference type="PANTHER" id="PTHR24567">
    <property type="entry name" value="CRP FAMILY TRANSCRIPTIONAL REGULATORY PROTEIN"/>
    <property type="match status" value="1"/>
</dbReference>
<dbReference type="GO" id="GO:0003677">
    <property type="term" value="F:DNA binding"/>
    <property type="evidence" value="ECO:0007669"/>
    <property type="project" value="UniProtKB-KW"/>
</dbReference>
<reference evidence="5 6" key="1">
    <citation type="submission" date="2020-08" db="EMBL/GenBank/DDBJ databases">
        <title>Genomic Encyclopedia of Type Strains, Phase IV (KMG-IV): sequencing the most valuable type-strain genomes for metagenomic binning, comparative biology and taxonomic classification.</title>
        <authorList>
            <person name="Goeker M."/>
        </authorList>
    </citation>
    <scope>NUCLEOTIDE SEQUENCE [LARGE SCALE GENOMIC DNA]</scope>
    <source>
        <strain evidence="5 6">DSM 27203</strain>
    </source>
</reference>
<keyword evidence="3" id="KW-0804">Transcription</keyword>
<dbReference type="RefSeq" id="WP_343043094.1">
    <property type="nucleotide sequence ID" value="NZ_BAABIF010000002.1"/>
</dbReference>
<dbReference type="InterPro" id="IPR012318">
    <property type="entry name" value="HTH_CRP"/>
</dbReference>
<dbReference type="InterPro" id="IPR036388">
    <property type="entry name" value="WH-like_DNA-bd_sf"/>
</dbReference>
<dbReference type="InterPro" id="IPR050397">
    <property type="entry name" value="Env_Response_Regulators"/>
</dbReference>
<dbReference type="InterPro" id="IPR000595">
    <property type="entry name" value="cNMP-bd_dom"/>
</dbReference>
<dbReference type="InterPro" id="IPR018490">
    <property type="entry name" value="cNMP-bd_dom_sf"/>
</dbReference>
<evidence type="ECO:0000313" key="6">
    <source>
        <dbReference type="Proteomes" id="UP000554342"/>
    </source>
</evidence>
<dbReference type="PROSITE" id="PS51063">
    <property type="entry name" value="HTH_CRP_2"/>
    <property type="match status" value="1"/>
</dbReference>
<keyword evidence="2" id="KW-0238">DNA-binding</keyword>
<dbReference type="CDD" id="cd00038">
    <property type="entry name" value="CAP_ED"/>
    <property type="match status" value="1"/>
</dbReference>
<dbReference type="AlphaFoldDB" id="A0A840YZR9"/>
<dbReference type="PANTHER" id="PTHR24567:SF68">
    <property type="entry name" value="DNA-BINDING TRANSCRIPTIONAL DUAL REGULATOR CRP"/>
    <property type="match status" value="1"/>
</dbReference>
<dbReference type="Gene3D" id="2.60.120.10">
    <property type="entry name" value="Jelly Rolls"/>
    <property type="match status" value="1"/>
</dbReference>
<dbReference type="EMBL" id="JACIJI010000003">
    <property type="protein sequence ID" value="MBB5718996.1"/>
    <property type="molecule type" value="Genomic_DNA"/>
</dbReference>
<proteinExistence type="predicted"/>
<feature type="domain" description="HTH crp-type" evidence="4">
    <location>
        <begin position="132"/>
        <end position="206"/>
    </location>
</feature>
<dbReference type="Pfam" id="PF00027">
    <property type="entry name" value="cNMP_binding"/>
    <property type="match status" value="1"/>
</dbReference>